<feature type="chain" id="PRO_5017589904" evidence="1">
    <location>
        <begin position="25"/>
        <end position="1018"/>
    </location>
</feature>
<dbReference type="OrthoDB" id="5500612at2"/>
<evidence type="ECO:0000256" key="1">
    <source>
        <dbReference type="SAM" id="SignalP"/>
    </source>
</evidence>
<dbReference type="Gene3D" id="3.60.10.10">
    <property type="entry name" value="Endonuclease/exonuclease/phosphatase"/>
    <property type="match status" value="1"/>
</dbReference>
<keyword evidence="1" id="KW-0732">Signal</keyword>
<dbReference type="Proteomes" id="UP000262802">
    <property type="component" value="Chromosome"/>
</dbReference>
<dbReference type="Pfam" id="PF18962">
    <property type="entry name" value="Por_Secre_tail"/>
    <property type="match status" value="1"/>
</dbReference>
<dbReference type="InterPro" id="IPR026444">
    <property type="entry name" value="Secre_tail"/>
</dbReference>
<dbReference type="Gene3D" id="2.60.120.200">
    <property type="match status" value="1"/>
</dbReference>
<name>A0A3B7R3K5_9BACT</name>
<evidence type="ECO:0000313" key="4">
    <source>
        <dbReference type="Proteomes" id="UP000262802"/>
    </source>
</evidence>
<gene>
    <name evidence="3" type="ORF">D3Y59_03615</name>
</gene>
<sequence>MKSPLLFGLLGAGMLTFASKHAWAQVTPVALTTGTYSQNFDGLANSGTTNDKTTLPQGWDFVEANAGTGTGANNQFTADNGAANGGNTYSYGATGTTDRALGSLQSSSLVSTLGGAFVNNTGAEINSLTITYTGETWRIGGNNRQDKLEFSYSTDATSLSTGTWNKVTELDYANASSPTTNTAGVSSPIHTATLTRTITDLKIAPGASFWIRWNDLNAAGSDDGTAIDDFSLTWTNTAANSPALTVSATAFAFTGQTVSTTSAAQSYTVTAANLTTDVTVTATGPFQVSKDNTTFASTLTLTPAELGSAQTLYVRFAPTAGGPATGSISHNTTGVPARTVALTGTGVDPNRLTFNFQACGTSGLPDGWTQFSVAGAQTWACTNFGRLATDPRGSAPSGVQISGFASSTNNVNEDWLISPALNTSSFNFPLLSFWSRSAFAGAPLQLRVSTNYSGTGDPNAAGVTWTALNGDFPRSASDVWTQTANVDLSAYKGTNVYVAFVYTSTATASSRWTLDDIEVVNSNTAAPVVVRAMPGRLNFNYTAPSAEKTQALQLSARNLGGDVTITSSNAAFTVSKNGAAGPFTSTVTLTRAEVQTTPNELMVQFKPTAANTNYTGNLSIATPGATAISVPVFGDSYMPNATLDVVNWNIEWFGATGNGPSNEAQQEANAKKVLTDLNADVYGLAEIVDTAKLGAIVRQLPGGYRYSVSTGVSGSFNSSQKLVFVYRTATFANATFTTMSTCTSCADPNAWASNWSSGRVPYLMEADVKLLNGQTRRVALVLVHAKANENDGGDSYNRRKGGADALKAELDARFASSNVAILGDFNDDLDVTIANVPNVTASSYQAFVLDAAQYSALTLPLSQGGLQSTTSYGDVIDHVVVSNELNTFYLEGSASIRTDIAATVTDFANSTSDHYPVQTRFNLGANVVTSGKAGVAAAKLGLYPNPVSKSVRVEVPERGQNLQLQVLTADGRVAISAKGSLEQLNQQLNQKVGNLNAGMYTVRIVGEQQTYVERFVKQ</sequence>
<dbReference type="KEGG" id="hyh:D3Y59_03615"/>
<feature type="domain" description="Secretion system C-terminal sorting" evidence="2">
    <location>
        <begin position="942"/>
        <end position="1016"/>
    </location>
</feature>
<dbReference type="AlphaFoldDB" id="A0A3B7R3K5"/>
<dbReference type="EMBL" id="CP032317">
    <property type="protein sequence ID" value="AYA36231.1"/>
    <property type="molecule type" value="Genomic_DNA"/>
</dbReference>
<dbReference type="GO" id="GO:0003824">
    <property type="term" value="F:catalytic activity"/>
    <property type="evidence" value="ECO:0007669"/>
    <property type="project" value="InterPro"/>
</dbReference>
<evidence type="ECO:0000259" key="2">
    <source>
        <dbReference type="Pfam" id="PF18962"/>
    </source>
</evidence>
<evidence type="ECO:0000313" key="3">
    <source>
        <dbReference type="EMBL" id="AYA36231.1"/>
    </source>
</evidence>
<keyword evidence="4" id="KW-1185">Reference proteome</keyword>
<proteinExistence type="predicted"/>
<reference evidence="3 4" key="1">
    <citation type="submission" date="2018-09" db="EMBL/GenBank/DDBJ databases">
        <title>Hymenobacter medium sp. nov., isolated from R2A medium.</title>
        <authorList>
            <person name="Yingchao G."/>
        </authorList>
    </citation>
    <scope>NUCLEOTIDE SEQUENCE [LARGE SCALE GENOMIC DNA]</scope>
    <source>
        <strain evidence="4">sh-6</strain>
    </source>
</reference>
<accession>A0A3B7R3K5</accession>
<feature type="signal peptide" evidence="1">
    <location>
        <begin position="1"/>
        <end position="24"/>
    </location>
</feature>
<dbReference type="NCBIfam" id="NF038128">
    <property type="entry name" value="choice_anch_J"/>
    <property type="match status" value="1"/>
</dbReference>
<organism evidence="3 4">
    <name type="scientific">Hymenobacter oligotrophus</name>
    <dbReference type="NCBI Taxonomy" id="2319843"/>
    <lineage>
        <taxon>Bacteria</taxon>
        <taxon>Pseudomonadati</taxon>
        <taxon>Bacteroidota</taxon>
        <taxon>Cytophagia</taxon>
        <taxon>Cytophagales</taxon>
        <taxon>Hymenobacteraceae</taxon>
        <taxon>Hymenobacter</taxon>
    </lineage>
</organism>
<dbReference type="InterPro" id="IPR036691">
    <property type="entry name" value="Endo/exonu/phosph_ase_sf"/>
</dbReference>
<protein>
    <submittedName>
        <fullName evidence="3">T9SS C-terminal target domain-containing protein</fullName>
    </submittedName>
</protein>
<dbReference type="SUPFAM" id="SSF56219">
    <property type="entry name" value="DNase I-like"/>
    <property type="match status" value="1"/>
</dbReference>
<dbReference type="NCBIfam" id="TIGR04183">
    <property type="entry name" value="Por_Secre_tail"/>
    <property type="match status" value="1"/>
</dbReference>